<dbReference type="PROSITE" id="PS50922">
    <property type="entry name" value="TLC"/>
    <property type="match status" value="1"/>
</dbReference>
<dbReference type="InterPro" id="IPR006634">
    <property type="entry name" value="TLC-dom"/>
</dbReference>
<evidence type="ECO:0000259" key="9">
    <source>
        <dbReference type="PROSITE" id="PS50922"/>
    </source>
</evidence>
<evidence type="ECO:0000256" key="5">
    <source>
        <dbReference type="ARBA" id="ARBA00023136"/>
    </source>
</evidence>
<feature type="transmembrane region" description="Helical" evidence="8">
    <location>
        <begin position="256"/>
        <end position="282"/>
    </location>
</feature>
<feature type="compositionally biased region" description="Polar residues" evidence="7">
    <location>
        <begin position="92"/>
        <end position="106"/>
    </location>
</feature>
<accession>A0AAD7NZB7</accession>
<feature type="transmembrane region" description="Helical" evidence="8">
    <location>
        <begin position="210"/>
        <end position="235"/>
    </location>
</feature>
<evidence type="ECO:0000256" key="2">
    <source>
        <dbReference type="ARBA" id="ARBA00009808"/>
    </source>
</evidence>
<comment type="similarity">
    <text evidence="2">Belongs to the sphingosine N-acyltransferase family.</text>
</comment>
<feature type="transmembrane region" description="Helical" evidence="8">
    <location>
        <begin position="308"/>
        <end position="327"/>
    </location>
</feature>
<evidence type="ECO:0000256" key="6">
    <source>
        <dbReference type="PROSITE-ProRule" id="PRU00205"/>
    </source>
</evidence>
<evidence type="ECO:0000256" key="7">
    <source>
        <dbReference type="SAM" id="MobiDB-lite"/>
    </source>
</evidence>
<dbReference type="GO" id="GO:0050291">
    <property type="term" value="F:sphingosine N-acyltransferase activity"/>
    <property type="evidence" value="ECO:0007669"/>
    <property type="project" value="InterPro"/>
</dbReference>
<evidence type="ECO:0000256" key="1">
    <source>
        <dbReference type="ARBA" id="ARBA00004141"/>
    </source>
</evidence>
<dbReference type="EMBL" id="JARKIB010000004">
    <property type="protein sequence ID" value="KAJ7781289.1"/>
    <property type="molecule type" value="Genomic_DNA"/>
</dbReference>
<dbReference type="GO" id="GO:0046513">
    <property type="term" value="P:ceramide biosynthetic process"/>
    <property type="evidence" value="ECO:0007669"/>
    <property type="project" value="InterPro"/>
</dbReference>
<feature type="domain" description="TLC" evidence="9">
    <location>
        <begin position="123"/>
        <end position="339"/>
    </location>
</feature>
<keyword evidence="11" id="KW-1185">Reference proteome</keyword>
<sequence length="362" mass="41295">MPSTAEDWLPPVLVPFFSLSHRTTTPAHPDSFPDSVYYNTGPKDVCLIITCMAVMALLRDALRLGLFEPFARWKLTRDLDAEYSKRAVANGSATNGSAKANGSAKSNGHAAGPTKKELRHLHRSVLRFAEQGWSAVYYPIQWGFGLYVNYYLPTSIFAPEGLWRDYPHIPLAGPVKIYYLTQCAFYTHQVFIINAEARRKDHWQMMAHHFISIFLMGASYYFNFTRVGCIIMVLMDCSDIFLPMAKMMRYINTSELLCNSLFAGFLISWLITRHILFTIVLVSTYTDLPRLVPFEWAPHLGRFLSREYWIVFCACLTALQIIQLFWFGTICRVAWIALTTSAGASDTRSDEEGELDDDKKDQ</sequence>
<evidence type="ECO:0000313" key="11">
    <source>
        <dbReference type="Proteomes" id="UP001215598"/>
    </source>
</evidence>
<dbReference type="PIRSF" id="PIRSF005225">
    <property type="entry name" value="LAG1_LAC1"/>
    <property type="match status" value="1"/>
</dbReference>
<comment type="caution">
    <text evidence="10">The sequence shown here is derived from an EMBL/GenBank/DDBJ whole genome shotgun (WGS) entry which is preliminary data.</text>
</comment>
<gene>
    <name evidence="10" type="ORF">B0H16DRAFT_1497841</name>
</gene>
<feature type="region of interest" description="Disordered" evidence="7">
    <location>
        <begin position="92"/>
        <end position="113"/>
    </location>
</feature>
<dbReference type="Proteomes" id="UP001215598">
    <property type="component" value="Unassembled WGS sequence"/>
</dbReference>
<dbReference type="PANTHER" id="PTHR12560:SF0">
    <property type="entry name" value="LD18904P"/>
    <property type="match status" value="1"/>
</dbReference>
<name>A0AAD7NZB7_9AGAR</name>
<reference evidence="10" key="1">
    <citation type="submission" date="2023-03" db="EMBL/GenBank/DDBJ databases">
        <title>Massive genome expansion in bonnet fungi (Mycena s.s.) driven by repeated elements and novel gene families across ecological guilds.</title>
        <authorList>
            <consortium name="Lawrence Berkeley National Laboratory"/>
            <person name="Harder C.B."/>
            <person name="Miyauchi S."/>
            <person name="Viragh M."/>
            <person name="Kuo A."/>
            <person name="Thoen E."/>
            <person name="Andreopoulos B."/>
            <person name="Lu D."/>
            <person name="Skrede I."/>
            <person name="Drula E."/>
            <person name="Henrissat B."/>
            <person name="Morin E."/>
            <person name="Kohler A."/>
            <person name="Barry K."/>
            <person name="LaButti K."/>
            <person name="Morin E."/>
            <person name="Salamov A."/>
            <person name="Lipzen A."/>
            <person name="Mereny Z."/>
            <person name="Hegedus B."/>
            <person name="Baldrian P."/>
            <person name="Stursova M."/>
            <person name="Weitz H."/>
            <person name="Taylor A."/>
            <person name="Grigoriev I.V."/>
            <person name="Nagy L.G."/>
            <person name="Martin F."/>
            <person name="Kauserud H."/>
        </authorList>
    </citation>
    <scope>NUCLEOTIDE SEQUENCE</scope>
    <source>
        <strain evidence="10">CBHHK182m</strain>
    </source>
</reference>
<dbReference type="PANTHER" id="PTHR12560">
    <property type="entry name" value="LONGEVITY ASSURANCE FACTOR 1 LAG1"/>
    <property type="match status" value="1"/>
</dbReference>
<keyword evidence="3 6" id="KW-0812">Transmembrane</keyword>
<dbReference type="AlphaFoldDB" id="A0AAD7NZB7"/>
<comment type="subcellular location">
    <subcellularLocation>
        <location evidence="1">Membrane</location>
        <topology evidence="1">Multi-pass membrane protein</topology>
    </subcellularLocation>
</comment>
<dbReference type="GO" id="GO:0016020">
    <property type="term" value="C:membrane"/>
    <property type="evidence" value="ECO:0007669"/>
    <property type="project" value="UniProtKB-SubCell"/>
</dbReference>
<evidence type="ECO:0000256" key="8">
    <source>
        <dbReference type="SAM" id="Phobius"/>
    </source>
</evidence>
<evidence type="ECO:0000313" key="10">
    <source>
        <dbReference type="EMBL" id="KAJ7781289.1"/>
    </source>
</evidence>
<dbReference type="SMART" id="SM00724">
    <property type="entry name" value="TLC"/>
    <property type="match status" value="1"/>
</dbReference>
<dbReference type="Pfam" id="PF03798">
    <property type="entry name" value="TRAM_LAG1_CLN8"/>
    <property type="match status" value="1"/>
</dbReference>
<evidence type="ECO:0000256" key="4">
    <source>
        <dbReference type="ARBA" id="ARBA00022989"/>
    </source>
</evidence>
<keyword evidence="5 6" id="KW-0472">Membrane</keyword>
<organism evidence="10 11">
    <name type="scientific">Mycena metata</name>
    <dbReference type="NCBI Taxonomy" id="1033252"/>
    <lineage>
        <taxon>Eukaryota</taxon>
        <taxon>Fungi</taxon>
        <taxon>Dikarya</taxon>
        <taxon>Basidiomycota</taxon>
        <taxon>Agaricomycotina</taxon>
        <taxon>Agaricomycetes</taxon>
        <taxon>Agaricomycetidae</taxon>
        <taxon>Agaricales</taxon>
        <taxon>Marasmiineae</taxon>
        <taxon>Mycenaceae</taxon>
        <taxon>Mycena</taxon>
    </lineage>
</organism>
<protein>
    <submittedName>
        <fullName evidence="10">TLC domain-containing protein</fullName>
    </submittedName>
</protein>
<keyword evidence="4 8" id="KW-1133">Transmembrane helix</keyword>
<dbReference type="InterPro" id="IPR016439">
    <property type="entry name" value="Lag1/Lac1-like"/>
</dbReference>
<evidence type="ECO:0000256" key="3">
    <source>
        <dbReference type="ARBA" id="ARBA00022692"/>
    </source>
</evidence>
<proteinExistence type="inferred from homology"/>